<evidence type="ECO:0000259" key="9">
    <source>
        <dbReference type="Pfam" id="PF12323"/>
    </source>
</evidence>
<dbReference type="InterPro" id="IPR001959">
    <property type="entry name" value="Transposase"/>
</dbReference>
<dbReference type="Pfam" id="PF01385">
    <property type="entry name" value="OrfB_IS605"/>
    <property type="match status" value="1"/>
</dbReference>
<dbReference type="GO" id="GO:0032196">
    <property type="term" value="P:transposition"/>
    <property type="evidence" value="ECO:0007669"/>
    <property type="project" value="UniProtKB-KW"/>
</dbReference>
<proteinExistence type="inferred from homology"/>
<dbReference type="InterPro" id="IPR010095">
    <property type="entry name" value="Cas12f1-like_TNB"/>
</dbReference>
<protein>
    <submittedName>
        <fullName evidence="10">Transposase, IS605 OrfB family protein</fullName>
    </submittedName>
</protein>
<dbReference type="STRING" id="1246995.AFR_25360"/>
<accession>U5W277</accession>
<gene>
    <name evidence="10" type="ORF">AFR_25360</name>
</gene>
<keyword evidence="4" id="KW-0862">Zinc</keyword>
<dbReference type="Pfam" id="PF07282">
    <property type="entry name" value="Cas12f1-like_TNB"/>
    <property type="match status" value="1"/>
</dbReference>
<evidence type="ECO:0000256" key="4">
    <source>
        <dbReference type="ARBA" id="ARBA00022833"/>
    </source>
</evidence>
<reference evidence="10 11" key="1">
    <citation type="journal article" date="2014" name="J. Biotechnol.">
        <title>Complete genome sequence of the actinobacterium Actinoplanes friuliensis HAG 010964, producer of the lipopeptide antibiotic friulimycin.</title>
        <authorList>
            <person name="Ruckert C."/>
            <person name="Szczepanowski R."/>
            <person name="Albersmeier A."/>
            <person name="Goesmann A."/>
            <person name="Fischer N."/>
            <person name="Steinkamper A."/>
            <person name="Puhler A."/>
            <person name="Biener R."/>
            <person name="Schwartz D."/>
            <person name="Kalinowski J."/>
        </authorList>
    </citation>
    <scope>NUCLEOTIDE SEQUENCE [LARGE SCALE GENOMIC DNA]</scope>
    <source>
        <strain evidence="10 11">DSM 7358</strain>
    </source>
</reference>
<sequence length="418" mass="46604">MNQPGTVLLVQLRYNFRLYPDTAQRKALARSFGCARVVFNDGLRLRQTARENGGKYVSDGELSRRLITEAKATPERAWLGEVSSVVLQQALADLNVAYRNFFASITGKRKGRKVAPPRYRSRKENRQAIRFTRNSRFKVLDNGRLRLPKIGDLAVRWSRTLPSDPSSVAVIKDAAGRYFASFVVKSTDEALPPVESEVGIDLGLTHFAVLSGGTKVAAPKFLRRAARKLKRLQQALSRKQRGSQNRRKAVVKVARAHARVADTRRDWQHQLSTTLIRENQAVYVEDLCVVGLGRTRLAKSVHDAGWAGFTAMLEYKAARYGRTFGRVDRFFPSTRKCSDCGRINDKMALDVRAWDCPCGSHHDRDVNAARNIKAAGQADFNDRGAQVRPAAMLAPRGEAVTHPDAAYSTRSVEGISVL</sequence>
<dbReference type="Proteomes" id="UP000017746">
    <property type="component" value="Chromosome"/>
</dbReference>
<name>U5W277_9ACTN</name>
<dbReference type="PATRIC" id="fig|1246995.3.peg.5139"/>
<evidence type="ECO:0000256" key="1">
    <source>
        <dbReference type="ARBA" id="ARBA00008761"/>
    </source>
</evidence>
<keyword evidence="3" id="KW-0479">Metal-binding</keyword>
<dbReference type="eggNOG" id="COG0675">
    <property type="taxonomic scope" value="Bacteria"/>
</dbReference>
<evidence type="ECO:0000256" key="6">
    <source>
        <dbReference type="ARBA" id="ARBA00023172"/>
    </source>
</evidence>
<dbReference type="GO" id="GO:0046872">
    <property type="term" value="F:metal ion binding"/>
    <property type="evidence" value="ECO:0007669"/>
    <property type="project" value="UniProtKB-KW"/>
</dbReference>
<evidence type="ECO:0000256" key="3">
    <source>
        <dbReference type="ARBA" id="ARBA00022723"/>
    </source>
</evidence>
<dbReference type="GO" id="GO:0006310">
    <property type="term" value="P:DNA recombination"/>
    <property type="evidence" value="ECO:0007669"/>
    <property type="project" value="UniProtKB-KW"/>
</dbReference>
<dbReference type="GO" id="GO:0003677">
    <property type="term" value="F:DNA binding"/>
    <property type="evidence" value="ECO:0007669"/>
    <property type="project" value="UniProtKB-KW"/>
</dbReference>
<keyword evidence="2" id="KW-0815">Transposition</keyword>
<keyword evidence="11" id="KW-1185">Reference proteome</keyword>
<dbReference type="KEGG" id="afs:AFR_25360"/>
<dbReference type="Pfam" id="PF12323">
    <property type="entry name" value="HTH_OrfB_IS605"/>
    <property type="match status" value="1"/>
</dbReference>
<evidence type="ECO:0000259" key="7">
    <source>
        <dbReference type="Pfam" id="PF01385"/>
    </source>
</evidence>
<evidence type="ECO:0000256" key="2">
    <source>
        <dbReference type="ARBA" id="ARBA00022578"/>
    </source>
</evidence>
<dbReference type="InterPro" id="IPR021027">
    <property type="entry name" value="Transposase_put_HTH"/>
</dbReference>
<feature type="domain" description="Cas12f1-like TNB" evidence="8">
    <location>
        <begin position="306"/>
        <end position="372"/>
    </location>
</feature>
<evidence type="ECO:0000256" key="5">
    <source>
        <dbReference type="ARBA" id="ARBA00023125"/>
    </source>
</evidence>
<keyword evidence="5" id="KW-0238">DNA-binding</keyword>
<feature type="domain" description="Transposase putative helix-turn-helix" evidence="9">
    <location>
        <begin position="11"/>
        <end position="55"/>
    </location>
</feature>
<dbReference type="HOGENOM" id="CLU_032903_0_0_11"/>
<evidence type="ECO:0000259" key="8">
    <source>
        <dbReference type="Pfam" id="PF07282"/>
    </source>
</evidence>
<dbReference type="NCBIfam" id="NF040570">
    <property type="entry name" value="guided_TnpB"/>
    <property type="match status" value="1"/>
</dbReference>
<evidence type="ECO:0000313" key="10">
    <source>
        <dbReference type="EMBL" id="AGZ43338.1"/>
    </source>
</evidence>
<comment type="similarity">
    <text evidence="1">In the C-terminal section; belongs to the transposase 35 family.</text>
</comment>
<dbReference type="EMBL" id="CP006272">
    <property type="protein sequence ID" value="AGZ43338.1"/>
    <property type="molecule type" value="Genomic_DNA"/>
</dbReference>
<feature type="domain" description="Probable transposase IS891/IS1136/IS1341" evidence="7">
    <location>
        <begin position="182"/>
        <end position="292"/>
    </location>
</feature>
<dbReference type="AlphaFoldDB" id="U5W277"/>
<keyword evidence="6" id="KW-0233">DNA recombination</keyword>
<evidence type="ECO:0000313" key="11">
    <source>
        <dbReference type="Proteomes" id="UP000017746"/>
    </source>
</evidence>
<organism evidence="10 11">
    <name type="scientific">Actinoplanes friuliensis DSM 7358</name>
    <dbReference type="NCBI Taxonomy" id="1246995"/>
    <lineage>
        <taxon>Bacteria</taxon>
        <taxon>Bacillati</taxon>
        <taxon>Actinomycetota</taxon>
        <taxon>Actinomycetes</taxon>
        <taxon>Micromonosporales</taxon>
        <taxon>Micromonosporaceae</taxon>
        <taxon>Actinoplanes</taxon>
    </lineage>
</organism>